<reference evidence="11" key="1">
    <citation type="journal article" date="2015" name="PLoS Genet.">
        <title>Genome Sequence and Transcriptome Analyses of Chrysochromulina tobin: Metabolic Tools for Enhanced Algal Fitness in the Prominent Order Prymnesiales (Haptophyceae).</title>
        <authorList>
            <person name="Hovde B.T."/>
            <person name="Deodato C.R."/>
            <person name="Hunsperger H.M."/>
            <person name="Ryken S.A."/>
            <person name="Yost W."/>
            <person name="Jha R.K."/>
            <person name="Patterson J."/>
            <person name="Monnat R.J. Jr."/>
            <person name="Barlow S.B."/>
            <person name="Starkenburg S.R."/>
            <person name="Cattolico R.A."/>
        </authorList>
    </citation>
    <scope>NUCLEOTIDE SEQUENCE</scope>
    <source>
        <strain evidence="11">CCMP291</strain>
    </source>
</reference>
<evidence type="ECO:0000256" key="4">
    <source>
        <dbReference type="ARBA" id="ARBA00022801"/>
    </source>
</evidence>
<dbReference type="Pfam" id="PF01457">
    <property type="entry name" value="Peptidase_M8"/>
    <property type="match status" value="1"/>
</dbReference>
<name>A0A0M0JV16_9EUKA</name>
<protein>
    <submittedName>
        <fullName evidence="10">Major surface like glycoprotein</fullName>
    </submittedName>
</protein>
<keyword evidence="3 8" id="KW-0479">Metal-binding</keyword>
<dbReference type="OrthoDB" id="447265at2759"/>
<evidence type="ECO:0000256" key="2">
    <source>
        <dbReference type="ARBA" id="ARBA00022670"/>
    </source>
</evidence>
<keyword evidence="9" id="KW-0812">Transmembrane</keyword>
<dbReference type="GO" id="GO:0004222">
    <property type="term" value="F:metalloendopeptidase activity"/>
    <property type="evidence" value="ECO:0007669"/>
    <property type="project" value="InterPro"/>
</dbReference>
<dbReference type="GO" id="GO:0016020">
    <property type="term" value="C:membrane"/>
    <property type="evidence" value="ECO:0007669"/>
    <property type="project" value="InterPro"/>
</dbReference>
<dbReference type="AlphaFoldDB" id="A0A0M0JV16"/>
<evidence type="ECO:0000256" key="6">
    <source>
        <dbReference type="ARBA" id="ARBA00023049"/>
    </source>
</evidence>
<feature type="binding site" evidence="8">
    <location>
        <position position="162"/>
    </location>
    <ligand>
        <name>Zn(2+)</name>
        <dbReference type="ChEBI" id="CHEBI:29105"/>
        <note>catalytic</note>
    </ligand>
</feature>
<accession>A0A0M0JV16</accession>
<feature type="binding site" evidence="8">
    <location>
        <position position="247"/>
    </location>
    <ligand>
        <name>Zn(2+)</name>
        <dbReference type="ChEBI" id="CHEBI:29105"/>
        <note>catalytic</note>
    </ligand>
</feature>
<dbReference type="Gene3D" id="3.90.132.10">
    <property type="entry name" value="Leishmanolysin , domain 2"/>
    <property type="match status" value="1"/>
</dbReference>
<gene>
    <name evidence="10" type="ORF">Ctob_007510</name>
</gene>
<evidence type="ECO:0000256" key="1">
    <source>
        <dbReference type="ARBA" id="ARBA00005860"/>
    </source>
</evidence>
<dbReference type="SUPFAM" id="SSF55486">
    <property type="entry name" value="Metalloproteases ('zincins'), catalytic domain"/>
    <property type="match status" value="1"/>
</dbReference>
<evidence type="ECO:0000256" key="3">
    <source>
        <dbReference type="ARBA" id="ARBA00022723"/>
    </source>
</evidence>
<evidence type="ECO:0000256" key="5">
    <source>
        <dbReference type="ARBA" id="ARBA00022833"/>
    </source>
</evidence>
<keyword evidence="4" id="KW-0378">Hydrolase</keyword>
<keyword evidence="11" id="KW-1185">Reference proteome</keyword>
<feature type="transmembrane region" description="Helical" evidence="9">
    <location>
        <begin position="731"/>
        <end position="753"/>
    </location>
</feature>
<evidence type="ECO:0000256" key="8">
    <source>
        <dbReference type="PIRSR" id="PIRSR601577-2"/>
    </source>
</evidence>
<dbReference type="GO" id="GO:0046872">
    <property type="term" value="F:metal ion binding"/>
    <property type="evidence" value="ECO:0007669"/>
    <property type="project" value="UniProtKB-KW"/>
</dbReference>
<dbReference type="EMBL" id="JWZX01002238">
    <property type="protein sequence ID" value="KOO30385.1"/>
    <property type="molecule type" value="Genomic_DNA"/>
</dbReference>
<feature type="transmembrane region" description="Helical" evidence="9">
    <location>
        <begin position="523"/>
        <end position="545"/>
    </location>
</feature>
<dbReference type="GO" id="GO:0005737">
    <property type="term" value="C:cytoplasm"/>
    <property type="evidence" value="ECO:0007669"/>
    <property type="project" value="TreeGrafter"/>
</dbReference>
<keyword evidence="2" id="KW-0645">Protease</keyword>
<dbReference type="Proteomes" id="UP000037460">
    <property type="component" value="Unassembled WGS sequence"/>
</dbReference>
<feature type="transmembrane region" description="Helical" evidence="9">
    <location>
        <begin position="414"/>
        <end position="434"/>
    </location>
</feature>
<dbReference type="GO" id="GO:0006508">
    <property type="term" value="P:proteolysis"/>
    <property type="evidence" value="ECO:0007669"/>
    <property type="project" value="UniProtKB-KW"/>
</dbReference>
<feature type="transmembrane region" description="Helical" evidence="9">
    <location>
        <begin position="454"/>
        <end position="476"/>
    </location>
</feature>
<keyword evidence="6 8" id="KW-0482">Metalloprotease</keyword>
<dbReference type="InterPro" id="IPR001577">
    <property type="entry name" value="Peptidase_M8"/>
</dbReference>
<keyword evidence="5 8" id="KW-0862">Zinc</keyword>
<evidence type="ECO:0000256" key="7">
    <source>
        <dbReference type="PIRSR" id="PIRSR601577-1"/>
    </source>
</evidence>
<comment type="cofactor">
    <cofactor evidence="8">
        <name>Zn(2+)</name>
        <dbReference type="ChEBI" id="CHEBI:29105"/>
    </cofactor>
    <text evidence="8">Binds 1 zinc ion per subunit.</text>
</comment>
<organism evidence="10 11">
    <name type="scientific">Chrysochromulina tobinii</name>
    <dbReference type="NCBI Taxonomy" id="1460289"/>
    <lineage>
        <taxon>Eukaryota</taxon>
        <taxon>Haptista</taxon>
        <taxon>Haptophyta</taxon>
        <taxon>Prymnesiophyceae</taxon>
        <taxon>Prymnesiales</taxon>
        <taxon>Chrysochromulinaceae</taxon>
        <taxon>Chrysochromulina</taxon>
    </lineage>
</organism>
<dbReference type="PANTHER" id="PTHR10942:SF0">
    <property type="entry name" value="LEISHMANOLYSIN-LIKE PEPTIDASE"/>
    <property type="match status" value="1"/>
</dbReference>
<evidence type="ECO:0000313" key="11">
    <source>
        <dbReference type="Proteomes" id="UP000037460"/>
    </source>
</evidence>
<comment type="caution">
    <text evidence="10">The sequence shown here is derived from an EMBL/GenBank/DDBJ whole genome shotgun (WGS) entry which is preliminary data.</text>
</comment>
<sequence>MSPEGCWSTCLQTDVVTEADRIKVREVVTILAAEVSNMLAVLPQSALTFTTGPGTFSRALTSRGYPVQSSCAADCRTLSSVFVDSAYCGGGLGHGYDVILSVTKPPGVAGVAGTGSSCAADGASKPLWIVLAWHMSIAGIASTPTATLVDQHRGFIIHEIMHGLGFMNSQFNYARDAAGNRKHLIQLKPVYGADGTTVIDEVWFFTKGRAFEVAQTYFNCQSNATGAGRLWDGLPLMGVPEAGRAAHWETLVMRDDVMSYGLHDIVSSITLAAMEDLGFYLANYTAAGCMSWGRRQGCAYVLRRCAVQSHDQSSYVTNGRAGCRGDPHWSTPDTYLDATCAHGIDPCGTAASAGFTLQVACPGGTGTCSRCDAQCALTPVGGRSDCAISPATNPDSTEGDVLDRLRSRFDSIDWQAWLMLSTYLLGFLLFSLLVRKLACPTAHAKRCTARCIAYVLLFFVGILAGGLTGGTGFLYYKRDLFEAFIGMNTLVVCGAVGIALVLFCILELYALRNEHTLILRLGFWVLFLLCIVEILGSFLACYWVYSLGAVPGDTLESLFGDSKEDIDSFLANILEKPVSVAEGLVCMTYQKCCRDPSLDFEKSRGGVGGADTAGNTANYNQTRSGNRTASVIFAVNGTHATCTNPGMHSSLNDLDAALHDPSNENFCAYSTGAPRHLLGHPPEAICPLLELAQAYYGQPWHRTQCQADFCNEGIDGYLSFVTLFVGLLQRYAWPLGIGLAILVILELVLACNLRTAGFMASKRMQIKKIKKDMEQARPTYTFEL</sequence>
<keyword evidence="9" id="KW-0472">Membrane</keyword>
<feature type="active site" evidence="7">
    <location>
        <position position="159"/>
    </location>
</feature>
<dbReference type="GO" id="GO:0007155">
    <property type="term" value="P:cell adhesion"/>
    <property type="evidence" value="ECO:0007669"/>
    <property type="project" value="InterPro"/>
</dbReference>
<comment type="similarity">
    <text evidence="1">Belongs to the peptidase M8 family.</text>
</comment>
<dbReference type="PANTHER" id="PTHR10942">
    <property type="entry name" value="LEISHMANOLYSIN-LIKE PEPTIDASE"/>
    <property type="match status" value="1"/>
</dbReference>
<evidence type="ECO:0000256" key="9">
    <source>
        <dbReference type="SAM" id="Phobius"/>
    </source>
</evidence>
<evidence type="ECO:0000313" key="10">
    <source>
        <dbReference type="EMBL" id="KOO30385.1"/>
    </source>
</evidence>
<keyword evidence="9" id="KW-1133">Transmembrane helix</keyword>
<feature type="binding site" evidence="8">
    <location>
        <position position="158"/>
    </location>
    <ligand>
        <name>Zn(2+)</name>
        <dbReference type="ChEBI" id="CHEBI:29105"/>
        <note>catalytic</note>
    </ligand>
</feature>
<feature type="transmembrane region" description="Helical" evidence="9">
    <location>
        <begin position="488"/>
        <end position="511"/>
    </location>
</feature>
<proteinExistence type="inferred from homology"/>